<feature type="chain" id="PRO_5015957062" evidence="12">
    <location>
        <begin position="46"/>
        <end position="1082"/>
    </location>
</feature>
<name>A0A2W5NQV3_9SPHN</name>
<proteinExistence type="inferred from homology"/>
<sequence>MPNPTGDMMFRSNKALAHKAVACASALAIALATVGGGLAAPAAQAATGQYNFTIPAQDLGRALQEFSRVTGMQVAAAPDAVRGRRSMALSGKMSAQQALSQLVRGANVDVQMRGGTVILKARTARPRPAAVSAPRRAAPVAAVVAKEPAGGGAGDSEIVVTGYIEAVQRSLDIKRKNDTVSDTVSADDMGKLPANNVSEALARLPGVNAVRSPTTGEGDRITVRGLSTELNNYSINGVRLGGAGSRDSNFYRGVRLSVLPPDGIKQITVYKTLTPDRDGDALGGSVDISTPTAFDQTPKYARLSVEGGMLDKYDDRKSGQVSGALSRQFNDHFGIYVSGSWSRRKSQFEQNGVDGDNQPDTWYDNSETLGWDPNRFVMRGMDLGFGETDVKRWGANTSIDYRSDNHDFHFRGQYNKYRKDEFLNRLNFRNDTSKNSARLSQVDTDDTTLLQPDDNVTGYDAKLGRIYGYTVGQIVDRDGDGLITDADRSTRSFYSLNGGSGTWDPQGFRLRRFWEGSRETGSLASANLGGVSRLGEVTVDYDVSYSQSEDNLDDGYTLEFRSDKYGWLGNQGVLFSSSEDSRFPKWLLNSAGLAAVQDPSQYDFSSLEGEVGGSSEKLWQAQFNLEWKPVDSWLESFKTGAKFYNSRRRTYQGSFLNLEADGTMADFSEFYGKDVNSLFGGAYSGLYRLGTTIDNRKMLAEFQRAEDGESEIFDGFAVDPNDAELSNEDSFSFNERVISAYAMGTARFGRAQVIAGLRMEATRNKIDAWNMDLVQGERFVSDTSSFVNVLPSVHVNYELDDRTKLRGAVWTSFARPDIARMSSAREYGYDTDPDGDGEENPVSQWVLTAIQQGNPNLKPMRSLNLDMSLEHYAGRTGAYSIALYYKHITNFLFRSSSSNIRDGTLGENVDPTGVAISMPNNGKSAEVYGMEISGQQLLHWLPGILGSLGVGGNLTLQRSKAVTGLSWHPDGYKLPLMETPETIANLQLFWERKGWEIYGAWNYQSRFMGGIQDFGNNPYEQAYSFVDLTFRKTFLKKSSVQLQVQNLFDSHTYWETVSSGTGASRAYIKNGRSITLGVNLIF</sequence>
<dbReference type="Proteomes" id="UP000249082">
    <property type="component" value="Unassembled WGS sequence"/>
</dbReference>
<evidence type="ECO:0000256" key="12">
    <source>
        <dbReference type="SAM" id="SignalP"/>
    </source>
</evidence>
<dbReference type="NCBIfam" id="TIGR01782">
    <property type="entry name" value="TonB-Xanth-Caul"/>
    <property type="match status" value="1"/>
</dbReference>
<keyword evidence="4" id="KW-0410">Iron transport</keyword>
<dbReference type="Pfam" id="PF07715">
    <property type="entry name" value="Plug"/>
    <property type="match status" value="1"/>
</dbReference>
<dbReference type="InterPro" id="IPR012910">
    <property type="entry name" value="Plug_dom"/>
</dbReference>
<dbReference type="PANTHER" id="PTHR40980">
    <property type="entry name" value="PLUG DOMAIN-CONTAINING PROTEIN"/>
    <property type="match status" value="1"/>
</dbReference>
<keyword evidence="3 10" id="KW-1134">Transmembrane beta strand</keyword>
<evidence type="ECO:0000313" key="15">
    <source>
        <dbReference type="Proteomes" id="UP000249082"/>
    </source>
</evidence>
<dbReference type="InterPro" id="IPR036942">
    <property type="entry name" value="Beta-barrel_TonB_sf"/>
</dbReference>
<dbReference type="GO" id="GO:0009279">
    <property type="term" value="C:cell outer membrane"/>
    <property type="evidence" value="ECO:0007669"/>
    <property type="project" value="UniProtKB-SubCell"/>
</dbReference>
<protein>
    <submittedName>
        <fullName evidence="14">TonB-dependent receptor</fullName>
    </submittedName>
</protein>
<keyword evidence="6" id="KW-0408">Iron</keyword>
<evidence type="ECO:0000256" key="4">
    <source>
        <dbReference type="ARBA" id="ARBA00022496"/>
    </source>
</evidence>
<evidence type="ECO:0000256" key="8">
    <source>
        <dbReference type="ARBA" id="ARBA00023136"/>
    </source>
</evidence>
<dbReference type="AlphaFoldDB" id="A0A2W5NQV3"/>
<gene>
    <name evidence="14" type="ORF">DI555_07795</name>
</gene>
<organism evidence="14 15">
    <name type="scientific">Novosphingobium pentaromativorans</name>
    <dbReference type="NCBI Taxonomy" id="205844"/>
    <lineage>
        <taxon>Bacteria</taxon>
        <taxon>Pseudomonadati</taxon>
        <taxon>Pseudomonadota</taxon>
        <taxon>Alphaproteobacteria</taxon>
        <taxon>Sphingomonadales</taxon>
        <taxon>Sphingomonadaceae</taxon>
        <taxon>Novosphingobium</taxon>
    </lineage>
</organism>
<keyword evidence="4" id="KW-0406">Ion transport</keyword>
<evidence type="ECO:0000256" key="11">
    <source>
        <dbReference type="RuleBase" id="RU003357"/>
    </source>
</evidence>
<evidence type="ECO:0000256" key="10">
    <source>
        <dbReference type="PROSITE-ProRule" id="PRU01360"/>
    </source>
</evidence>
<dbReference type="Pfam" id="PF07660">
    <property type="entry name" value="STN"/>
    <property type="match status" value="1"/>
</dbReference>
<dbReference type="InterPro" id="IPR039426">
    <property type="entry name" value="TonB-dep_rcpt-like"/>
</dbReference>
<evidence type="ECO:0000256" key="2">
    <source>
        <dbReference type="ARBA" id="ARBA00022448"/>
    </source>
</evidence>
<evidence type="ECO:0000256" key="6">
    <source>
        <dbReference type="ARBA" id="ARBA00023004"/>
    </source>
</evidence>
<comment type="subcellular location">
    <subcellularLocation>
        <location evidence="1 10">Cell outer membrane</location>
        <topology evidence="1 10">Multi-pass membrane protein</topology>
    </subcellularLocation>
</comment>
<dbReference type="Pfam" id="PF00593">
    <property type="entry name" value="TonB_dep_Rec_b-barrel"/>
    <property type="match status" value="1"/>
</dbReference>
<dbReference type="Gene3D" id="2.40.170.20">
    <property type="entry name" value="TonB-dependent receptor, beta-barrel domain"/>
    <property type="match status" value="1"/>
</dbReference>
<dbReference type="Gene3D" id="2.170.130.10">
    <property type="entry name" value="TonB-dependent receptor, plug domain"/>
    <property type="match status" value="1"/>
</dbReference>
<comment type="caution">
    <text evidence="14">The sequence shown here is derived from an EMBL/GenBank/DDBJ whole genome shotgun (WGS) entry which is preliminary data.</text>
</comment>
<evidence type="ECO:0000313" key="14">
    <source>
        <dbReference type="EMBL" id="PZQ55902.1"/>
    </source>
</evidence>
<keyword evidence="9 10" id="KW-0998">Cell outer membrane</keyword>
<keyword evidence="8 10" id="KW-0472">Membrane</keyword>
<dbReference type="GO" id="GO:0006826">
    <property type="term" value="P:iron ion transport"/>
    <property type="evidence" value="ECO:0007669"/>
    <property type="project" value="UniProtKB-KW"/>
</dbReference>
<dbReference type="InterPro" id="IPR010104">
    <property type="entry name" value="TonB_rcpt_bac"/>
</dbReference>
<evidence type="ECO:0000256" key="5">
    <source>
        <dbReference type="ARBA" id="ARBA00022692"/>
    </source>
</evidence>
<comment type="similarity">
    <text evidence="10 11">Belongs to the TonB-dependent receptor family.</text>
</comment>
<dbReference type="SMART" id="SM00965">
    <property type="entry name" value="STN"/>
    <property type="match status" value="1"/>
</dbReference>
<evidence type="ECO:0000256" key="3">
    <source>
        <dbReference type="ARBA" id="ARBA00022452"/>
    </source>
</evidence>
<dbReference type="Gene3D" id="3.55.50.30">
    <property type="match status" value="1"/>
</dbReference>
<keyword evidence="7 11" id="KW-0798">TonB box</keyword>
<dbReference type="InterPro" id="IPR000531">
    <property type="entry name" value="Beta-barrel_TonB"/>
</dbReference>
<accession>A0A2W5NQV3</accession>
<feature type="signal peptide" evidence="12">
    <location>
        <begin position="1"/>
        <end position="45"/>
    </location>
</feature>
<evidence type="ECO:0000256" key="9">
    <source>
        <dbReference type="ARBA" id="ARBA00023237"/>
    </source>
</evidence>
<evidence type="ECO:0000256" key="1">
    <source>
        <dbReference type="ARBA" id="ARBA00004571"/>
    </source>
</evidence>
<dbReference type="InterPro" id="IPR037066">
    <property type="entry name" value="Plug_dom_sf"/>
</dbReference>
<feature type="domain" description="Secretin/TonB short N-terminal" evidence="13">
    <location>
        <begin position="72"/>
        <end position="122"/>
    </location>
</feature>
<evidence type="ECO:0000259" key="13">
    <source>
        <dbReference type="SMART" id="SM00965"/>
    </source>
</evidence>
<dbReference type="PANTHER" id="PTHR40980:SF4">
    <property type="entry name" value="TONB-DEPENDENT RECEPTOR-LIKE BETA-BARREL DOMAIN-CONTAINING PROTEIN"/>
    <property type="match status" value="1"/>
</dbReference>
<reference evidence="14 15" key="1">
    <citation type="submission" date="2017-08" db="EMBL/GenBank/DDBJ databases">
        <title>Infants hospitalized years apart are colonized by the same room-sourced microbial strains.</title>
        <authorList>
            <person name="Brooks B."/>
            <person name="Olm M.R."/>
            <person name="Firek B.A."/>
            <person name="Baker R."/>
            <person name="Thomas B.C."/>
            <person name="Morowitz M.J."/>
            <person name="Banfield J.F."/>
        </authorList>
    </citation>
    <scope>NUCLEOTIDE SEQUENCE [LARGE SCALE GENOMIC DNA]</scope>
    <source>
        <strain evidence="14">S2_005_002_R2_33</strain>
    </source>
</reference>
<dbReference type="PROSITE" id="PS52016">
    <property type="entry name" value="TONB_DEPENDENT_REC_3"/>
    <property type="match status" value="1"/>
</dbReference>
<keyword evidence="12" id="KW-0732">Signal</keyword>
<dbReference type="SUPFAM" id="SSF56935">
    <property type="entry name" value="Porins"/>
    <property type="match status" value="1"/>
</dbReference>
<dbReference type="InterPro" id="IPR011662">
    <property type="entry name" value="Secretin/TonB_short_N"/>
</dbReference>
<dbReference type="EMBL" id="QFPX01000005">
    <property type="protein sequence ID" value="PZQ55902.1"/>
    <property type="molecule type" value="Genomic_DNA"/>
</dbReference>
<keyword evidence="2 10" id="KW-0813">Transport</keyword>
<keyword evidence="14" id="KW-0675">Receptor</keyword>
<evidence type="ECO:0000256" key="7">
    <source>
        <dbReference type="ARBA" id="ARBA00023077"/>
    </source>
</evidence>
<keyword evidence="5 10" id="KW-0812">Transmembrane</keyword>